<gene>
    <name evidence="1" type="ORF">A4U43_C05F19820</name>
</gene>
<sequence>MLMLDKRAKANRANQEGTNVDAQIQTNSTHDEYFDVGDPIWSCSYCDANMCSSDHSRQLDSTIAQSLKEMFDEYNPFAKSFRMVKERFDNKESTNSLALAEIEKILRGNGKTLGDYPPLLVPESINLTDFRYKLIQDELNYDKESLAIERNELLSSLTNEHRHVYDTIIDAVF</sequence>
<reference evidence="2" key="1">
    <citation type="journal article" date="2017" name="Nat. Commun.">
        <title>The asparagus genome sheds light on the origin and evolution of a young Y chromosome.</title>
        <authorList>
            <person name="Harkess A."/>
            <person name="Zhou J."/>
            <person name="Xu C."/>
            <person name="Bowers J.E."/>
            <person name="Van der Hulst R."/>
            <person name="Ayyampalayam S."/>
            <person name="Mercati F."/>
            <person name="Riccardi P."/>
            <person name="McKain M.R."/>
            <person name="Kakrana A."/>
            <person name="Tang H."/>
            <person name="Ray J."/>
            <person name="Groenendijk J."/>
            <person name="Arikit S."/>
            <person name="Mathioni S.M."/>
            <person name="Nakano M."/>
            <person name="Shan H."/>
            <person name="Telgmann-Rauber A."/>
            <person name="Kanno A."/>
            <person name="Yue Z."/>
            <person name="Chen H."/>
            <person name="Li W."/>
            <person name="Chen Y."/>
            <person name="Xu X."/>
            <person name="Zhang Y."/>
            <person name="Luo S."/>
            <person name="Chen H."/>
            <person name="Gao J."/>
            <person name="Mao Z."/>
            <person name="Pires J.C."/>
            <person name="Luo M."/>
            <person name="Kudrna D."/>
            <person name="Wing R.A."/>
            <person name="Meyers B.C."/>
            <person name="Yi K."/>
            <person name="Kong H."/>
            <person name="Lavrijsen P."/>
            <person name="Sunseri F."/>
            <person name="Falavigna A."/>
            <person name="Ye Y."/>
            <person name="Leebens-Mack J.H."/>
            <person name="Chen G."/>
        </authorList>
    </citation>
    <scope>NUCLEOTIDE SEQUENCE [LARGE SCALE GENOMIC DNA]</scope>
    <source>
        <strain evidence="2">cv. DH0086</strain>
    </source>
</reference>
<proteinExistence type="predicted"/>
<dbReference type="Gramene" id="ONK69145">
    <property type="protein sequence ID" value="ONK69145"/>
    <property type="gene ID" value="A4U43_C05F19820"/>
</dbReference>
<accession>A0A5P1ESX3</accession>
<evidence type="ECO:0000313" key="1">
    <source>
        <dbReference type="EMBL" id="ONK69145.1"/>
    </source>
</evidence>
<name>A0A5P1ESX3_ASPOF</name>
<dbReference type="EMBL" id="CM007385">
    <property type="protein sequence ID" value="ONK69145.1"/>
    <property type="molecule type" value="Genomic_DNA"/>
</dbReference>
<dbReference type="Proteomes" id="UP000243459">
    <property type="component" value="Chromosome 5"/>
</dbReference>
<dbReference type="AlphaFoldDB" id="A0A5P1ESX3"/>
<organism evidence="1 2">
    <name type="scientific">Asparagus officinalis</name>
    <name type="common">Garden asparagus</name>
    <dbReference type="NCBI Taxonomy" id="4686"/>
    <lineage>
        <taxon>Eukaryota</taxon>
        <taxon>Viridiplantae</taxon>
        <taxon>Streptophyta</taxon>
        <taxon>Embryophyta</taxon>
        <taxon>Tracheophyta</taxon>
        <taxon>Spermatophyta</taxon>
        <taxon>Magnoliopsida</taxon>
        <taxon>Liliopsida</taxon>
        <taxon>Asparagales</taxon>
        <taxon>Asparagaceae</taxon>
        <taxon>Asparagoideae</taxon>
        <taxon>Asparagus</taxon>
    </lineage>
</organism>
<evidence type="ECO:0000313" key="2">
    <source>
        <dbReference type="Proteomes" id="UP000243459"/>
    </source>
</evidence>
<keyword evidence="2" id="KW-1185">Reference proteome</keyword>
<protein>
    <submittedName>
        <fullName evidence="1">Uncharacterized protein</fullName>
    </submittedName>
</protein>